<dbReference type="Proteomes" id="UP000639403">
    <property type="component" value="Unassembled WGS sequence"/>
</dbReference>
<dbReference type="InterPro" id="IPR027417">
    <property type="entry name" value="P-loop_NTPase"/>
</dbReference>
<feature type="domain" description="DNA2/NAM7 helicase-like C-terminal" evidence="2">
    <location>
        <begin position="45"/>
        <end position="218"/>
    </location>
</feature>
<evidence type="ECO:0000313" key="3">
    <source>
        <dbReference type="EMBL" id="KAF9807176.1"/>
    </source>
</evidence>
<dbReference type="InterPro" id="IPR047187">
    <property type="entry name" value="SF1_C_Upf1"/>
</dbReference>
<evidence type="ECO:0000256" key="1">
    <source>
        <dbReference type="SAM" id="MobiDB-lite"/>
    </source>
</evidence>
<feature type="compositionally biased region" description="Polar residues" evidence="1">
    <location>
        <begin position="279"/>
        <end position="295"/>
    </location>
</feature>
<dbReference type="PANTHER" id="PTHR10887:SF495">
    <property type="entry name" value="HELICASE SENATAXIN ISOFORM X1-RELATED"/>
    <property type="match status" value="1"/>
</dbReference>
<reference evidence="3" key="2">
    <citation type="journal article" name="Front. Microbiol.">
        <title>Degradative Capacity of Two Strains of Rhodonia placenta: From Phenotype to Genotype.</title>
        <authorList>
            <person name="Kolle M."/>
            <person name="Horta M.A.C."/>
            <person name="Nowrousian M."/>
            <person name="Ohm R.A."/>
            <person name="Benz J.P."/>
            <person name="Pilgard A."/>
        </authorList>
    </citation>
    <scope>NUCLEOTIDE SEQUENCE</scope>
    <source>
        <strain evidence="3">FPRL280</strain>
    </source>
</reference>
<dbReference type="GO" id="GO:0016604">
    <property type="term" value="C:nuclear body"/>
    <property type="evidence" value="ECO:0007669"/>
    <property type="project" value="TreeGrafter"/>
</dbReference>
<dbReference type="GO" id="GO:0006369">
    <property type="term" value="P:termination of RNA polymerase II transcription"/>
    <property type="evidence" value="ECO:0007669"/>
    <property type="project" value="TreeGrafter"/>
</dbReference>
<dbReference type="InterPro" id="IPR045055">
    <property type="entry name" value="DNA2/NAM7-like"/>
</dbReference>
<feature type="compositionally biased region" description="Low complexity" evidence="1">
    <location>
        <begin position="305"/>
        <end position="320"/>
    </location>
</feature>
<dbReference type="Gene3D" id="3.40.50.300">
    <property type="entry name" value="P-loop containing nucleotide triphosphate hydrolases"/>
    <property type="match status" value="1"/>
</dbReference>
<name>A0A8H7NWE3_9APHY</name>
<dbReference type="CDD" id="cd18808">
    <property type="entry name" value="SF1_C_Upf1"/>
    <property type="match status" value="1"/>
</dbReference>
<feature type="region of interest" description="Disordered" evidence="1">
    <location>
        <begin position="369"/>
        <end position="401"/>
    </location>
</feature>
<dbReference type="SUPFAM" id="SSF52540">
    <property type="entry name" value="P-loop containing nucleoside triphosphate hydrolases"/>
    <property type="match status" value="1"/>
</dbReference>
<gene>
    <name evidence="3" type="ORF">IEO21_08335</name>
</gene>
<dbReference type="InterPro" id="IPR041679">
    <property type="entry name" value="DNA2/NAM7-like_C"/>
</dbReference>
<dbReference type="EMBL" id="JADOXO010000289">
    <property type="protein sequence ID" value="KAF9807176.1"/>
    <property type="molecule type" value="Genomic_DNA"/>
</dbReference>
<accession>A0A8H7NWE3</accession>
<evidence type="ECO:0000313" key="4">
    <source>
        <dbReference type="Proteomes" id="UP000639403"/>
    </source>
</evidence>
<dbReference type="PANTHER" id="PTHR10887">
    <property type="entry name" value="DNA2/NAM7 HELICASE FAMILY"/>
    <property type="match status" value="1"/>
</dbReference>
<reference evidence="3" key="1">
    <citation type="submission" date="2020-11" db="EMBL/GenBank/DDBJ databases">
        <authorList>
            <person name="Koelle M."/>
            <person name="Horta M.A.C."/>
            <person name="Nowrousian M."/>
            <person name="Ohm R.A."/>
            <person name="Benz P."/>
            <person name="Pilgard A."/>
        </authorList>
    </citation>
    <scope>NUCLEOTIDE SEQUENCE</scope>
    <source>
        <strain evidence="3">FPRL280</strain>
    </source>
</reference>
<feature type="region of interest" description="Disordered" evidence="1">
    <location>
        <begin position="261"/>
        <end position="350"/>
    </location>
</feature>
<proteinExistence type="predicted"/>
<dbReference type="Pfam" id="PF13087">
    <property type="entry name" value="AAA_12"/>
    <property type="match status" value="1"/>
</dbReference>
<protein>
    <recommendedName>
        <fullName evidence="2">DNA2/NAM7 helicase-like C-terminal domain-containing protein</fullName>
    </recommendedName>
</protein>
<organism evidence="3 4">
    <name type="scientific">Rhodonia placenta</name>
    <dbReference type="NCBI Taxonomy" id="104341"/>
    <lineage>
        <taxon>Eukaryota</taxon>
        <taxon>Fungi</taxon>
        <taxon>Dikarya</taxon>
        <taxon>Basidiomycota</taxon>
        <taxon>Agaricomycotina</taxon>
        <taxon>Agaricomycetes</taxon>
        <taxon>Polyporales</taxon>
        <taxon>Adustoporiaceae</taxon>
        <taxon>Rhodonia</taxon>
    </lineage>
</organism>
<sequence length="401" mass="44693">MHLFHKLKELQKICFFGDPKQLPPYGKEAAPRIQTIFDFKHIKPAAFFLETQYRMPIPVGDFISKHVYNSKLRSDHRITVMSCVKFVNVSKGEETKVGSSWMNMEEVHAVINLVRYYYKTKDFCVITPYDAQRGAIQKHLKAGDLPWDMVYNVDSFQGTSATNIAVEKRAVHNEPGHEMPYVIVSTVRTTRPGFLQSLQRMNVMLTRLQAGMVIVTNRPFLDSSGRNTLLGCMAQHWKDERGEAVWTLPQRIAERTADMPGVIMTPSTPKVPRAPSKAETASSSNSAYQRTQALSPSARAPVRNSVLESSLTTSASARSRIPTAPVKNDHTSSVTSEFPALPTTRPRSNTNSAIVKTSYSAVARGYSSVAKTTQEERTPKQLSKSRTAPSGGGWAEGWRKA</sequence>
<comment type="caution">
    <text evidence="3">The sequence shown here is derived from an EMBL/GenBank/DDBJ whole genome shotgun (WGS) entry which is preliminary data.</text>
</comment>
<dbReference type="GO" id="GO:0001147">
    <property type="term" value="F:transcription termination site sequence-specific DNA binding"/>
    <property type="evidence" value="ECO:0007669"/>
    <property type="project" value="TreeGrafter"/>
</dbReference>
<evidence type="ECO:0000259" key="2">
    <source>
        <dbReference type="Pfam" id="PF13087"/>
    </source>
</evidence>
<dbReference type="AlphaFoldDB" id="A0A8H7NWE3"/>